<organism evidence="1 2">
    <name type="scientific">Actinomadura luzonensis</name>
    <dbReference type="NCBI Taxonomy" id="2805427"/>
    <lineage>
        <taxon>Bacteria</taxon>
        <taxon>Bacillati</taxon>
        <taxon>Actinomycetota</taxon>
        <taxon>Actinomycetes</taxon>
        <taxon>Streptosporangiales</taxon>
        <taxon>Thermomonosporaceae</taxon>
        <taxon>Actinomadura</taxon>
    </lineage>
</organism>
<proteinExistence type="predicted"/>
<dbReference type="Proteomes" id="UP001317259">
    <property type="component" value="Unassembled WGS sequence"/>
</dbReference>
<reference evidence="1 2" key="1">
    <citation type="submission" date="2022-04" db="EMBL/GenBank/DDBJ databases">
        <title>Genome draft of Actinomadura sp. ATCC 31491.</title>
        <authorList>
            <person name="Shi X."/>
            <person name="Du Y."/>
        </authorList>
    </citation>
    <scope>NUCLEOTIDE SEQUENCE [LARGE SCALE GENOMIC DNA]</scope>
    <source>
        <strain evidence="1 2">ATCC 31491</strain>
    </source>
</reference>
<accession>A0ABT0G9H4</accession>
<evidence type="ECO:0000313" key="1">
    <source>
        <dbReference type="EMBL" id="MCK2221043.1"/>
    </source>
</evidence>
<evidence type="ECO:0008006" key="3">
    <source>
        <dbReference type="Google" id="ProtNLM"/>
    </source>
</evidence>
<comment type="caution">
    <text evidence="1">The sequence shown here is derived from an EMBL/GenBank/DDBJ whole genome shotgun (WGS) entry which is preliminary data.</text>
</comment>
<sequence>MPDRDDSGVIDTCVYIDLAEIPLADLPAFPELTAITLAELQQGVALAKDASTRAARMERLGAAIASSRGLPLVPV</sequence>
<dbReference type="EMBL" id="JAKRKC020000003">
    <property type="protein sequence ID" value="MCK2221043.1"/>
    <property type="molecule type" value="Genomic_DNA"/>
</dbReference>
<gene>
    <name evidence="1" type="ORF">MF672_045655</name>
</gene>
<dbReference type="RefSeq" id="WP_242374685.1">
    <property type="nucleotide sequence ID" value="NZ_JAKRKC020000003.1"/>
</dbReference>
<keyword evidence="2" id="KW-1185">Reference proteome</keyword>
<protein>
    <recommendedName>
        <fullName evidence="3">Type II toxin-antitoxin system VapC family toxin</fullName>
    </recommendedName>
</protein>
<evidence type="ECO:0000313" key="2">
    <source>
        <dbReference type="Proteomes" id="UP001317259"/>
    </source>
</evidence>
<name>A0ABT0G9H4_9ACTN</name>